<sequence length="727" mass="79446">MKKIIAIVTLLIGFGAYSQKEVPKKVNGLIAQNVVFKPYSVLSALDQITSGDLNKALKKSTVAQIKMQSLADLVASKQEYIEVQIPYQGKIITVQLYKVNLFAEGFHIDTDKAKSIPYEQGVYYRGIVKGDSSSTASFNFFKNEMNGIISNGFLKNLVIGKMDKKDNLTDYIIYSDDDLKVLNNIECHTKDEAIPQSSNVQRTTQRASARCATMYFEIDNNLFLDNGSNTTTTSNWMSSVFNNVQTLYSNDGISISLKSLYIWTTPDPYEGVGTKSIDYLNKFNAVRPVFDGDVGQLVGEDAGSMGGLARTIGGLCTDYNYSYADANFSYNTVPTFSWTVQVIAHEMGHLLGSAHTHACVWNGNNTAIDGCGPTAKIEYKEGNCAIATVPAAGDGGTIMSYCHLLPSIGINLANGFGPQPAAAILSLVNSSTCLSTDCIHTCINTVSELTLANVTNTSAMISWTEVANATSWEIAVTPFTTKTPKWISVFDNSYAALDLLPNTYYTVKVHSTCDFGLTPPDRQLVLVTNSDYCNGIVVTDTGGATGEYTDSETYVRTIIPNIPNRKIKLTFSSFDLEQDFDYLYVYDGNSTSATDLKPEGFTGTIIPGPFESTAADGSLTFKFYSDSGVVAPGYVANIDCVATLGNSEFIPNIDFTYFPNPSNGSVTITSKTIMKELFVYNPEGQLLYHTIIDGMNTKADISSFATGTYFFKLKFDEKEVNFKILKM</sequence>
<dbReference type="OrthoDB" id="1182309at2"/>
<dbReference type="PROSITE" id="PS50853">
    <property type="entry name" value="FN3"/>
    <property type="match status" value="1"/>
</dbReference>
<dbReference type="Gene3D" id="2.60.120.290">
    <property type="entry name" value="Spermadhesin, CUB domain"/>
    <property type="match status" value="1"/>
</dbReference>
<gene>
    <name evidence="6" type="ORF">DB895_03890</name>
</gene>
<accession>A0A2U1JN24</accession>
<name>A0A2U1JN24_9FLAO</name>
<evidence type="ECO:0000313" key="7">
    <source>
        <dbReference type="Proteomes" id="UP000245449"/>
    </source>
</evidence>
<dbReference type="AlphaFoldDB" id="A0A2U1JN24"/>
<dbReference type="InterPro" id="IPR024079">
    <property type="entry name" value="MetalloPept_cat_dom_sf"/>
</dbReference>
<organism evidence="6 7">
    <name type="scientific">Flavobacterium psychrotolerans</name>
    <dbReference type="NCBI Taxonomy" id="2169410"/>
    <lineage>
        <taxon>Bacteria</taxon>
        <taxon>Pseudomonadati</taxon>
        <taxon>Bacteroidota</taxon>
        <taxon>Flavobacteriia</taxon>
        <taxon>Flavobacteriales</taxon>
        <taxon>Flavobacteriaceae</taxon>
        <taxon>Flavobacterium</taxon>
    </lineage>
</organism>
<dbReference type="Pfam" id="PF00431">
    <property type="entry name" value="CUB"/>
    <property type="match status" value="1"/>
</dbReference>
<dbReference type="Pfam" id="PF18962">
    <property type="entry name" value="Por_Secre_tail"/>
    <property type="match status" value="1"/>
</dbReference>
<reference evidence="6 7" key="1">
    <citation type="submission" date="2018-04" db="EMBL/GenBank/DDBJ databases">
        <title>Flavobacterium sp. nov., isolated from glacier ice.</title>
        <authorList>
            <person name="Liu Q."/>
            <person name="Xin Y.-H."/>
        </authorList>
    </citation>
    <scope>NUCLEOTIDE SEQUENCE [LARGE SCALE GENOMIC DNA]</scope>
    <source>
        <strain evidence="6 7">RB1R5</strain>
    </source>
</reference>
<dbReference type="CDD" id="cd00041">
    <property type="entry name" value="CUB"/>
    <property type="match status" value="1"/>
</dbReference>
<dbReference type="PROSITE" id="PS50215">
    <property type="entry name" value="ADAM_MEPRO"/>
    <property type="match status" value="1"/>
</dbReference>
<comment type="caution">
    <text evidence="6">The sequence shown here is derived from an EMBL/GenBank/DDBJ whole genome shotgun (WGS) entry which is preliminary data.</text>
</comment>
<dbReference type="GO" id="GO:0004222">
    <property type="term" value="F:metalloendopeptidase activity"/>
    <property type="evidence" value="ECO:0007669"/>
    <property type="project" value="InterPro"/>
</dbReference>
<dbReference type="PANTHER" id="PTHR11905:SF159">
    <property type="entry name" value="ADAM METALLOPROTEASE"/>
    <property type="match status" value="1"/>
</dbReference>
<evidence type="ECO:0000313" key="6">
    <source>
        <dbReference type="EMBL" id="PWA06566.1"/>
    </source>
</evidence>
<keyword evidence="2" id="KW-1015">Disulfide bond</keyword>
<proteinExistence type="predicted"/>
<dbReference type="Gene3D" id="3.40.390.10">
    <property type="entry name" value="Collagenase (Catalytic Domain)"/>
    <property type="match status" value="1"/>
</dbReference>
<dbReference type="InterPro" id="IPR001590">
    <property type="entry name" value="Peptidase_M12B"/>
</dbReference>
<dbReference type="InterPro" id="IPR026444">
    <property type="entry name" value="Secre_tail"/>
</dbReference>
<dbReference type="Proteomes" id="UP000245449">
    <property type="component" value="Unassembled WGS sequence"/>
</dbReference>
<evidence type="ECO:0000259" key="5">
    <source>
        <dbReference type="PROSITE" id="PS50853"/>
    </source>
</evidence>
<protein>
    <submittedName>
        <fullName evidence="6">Uncharacterized protein</fullName>
    </submittedName>
</protein>
<dbReference type="InterPro" id="IPR035914">
    <property type="entry name" value="Sperma_CUB_dom_sf"/>
</dbReference>
<evidence type="ECO:0000256" key="1">
    <source>
        <dbReference type="ARBA" id="ARBA00022729"/>
    </source>
</evidence>
<dbReference type="SMART" id="SM00042">
    <property type="entry name" value="CUB"/>
    <property type="match status" value="1"/>
</dbReference>
<dbReference type="PANTHER" id="PTHR11905">
    <property type="entry name" value="ADAM A DISINTEGRIN AND METALLOPROTEASE DOMAIN"/>
    <property type="match status" value="1"/>
</dbReference>
<dbReference type="InterPro" id="IPR000859">
    <property type="entry name" value="CUB_dom"/>
</dbReference>
<evidence type="ECO:0000256" key="2">
    <source>
        <dbReference type="ARBA" id="ARBA00023157"/>
    </source>
</evidence>
<dbReference type="EMBL" id="QCZI01000003">
    <property type="protein sequence ID" value="PWA06566.1"/>
    <property type="molecule type" value="Genomic_DNA"/>
</dbReference>
<dbReference type="Gene3D" id="2.60.40.10">
    <property type="entry name" value="Immunoglobulins"/>
    <property type="match status" value="1"/>
</dbReference>
<dbReference type="SUPFAM" id="SSF49854">
    <property type="entry name" value="Spermadhesin, CUB domain"/>
    <property type="match status" value="1"/>
</dbReference>
<keyword evidence="1" id="KW-0732">Signal</keyword>
<dbReference type="Pfam" id="PF13688">
    <property type="entry name" value="Reprolysin_5"/>
    <property type="match status" value="1"/>
</dbReference>
<dbReference type="GO" id="GO:0006509">
    <property type="term" value="P:membrane protein ectodomain proteolysis"/>
    <property type="evidence" value="ECO:0007669"/>
    <property type="project" value="TreeGrafter"/>
</dbReference>
<feature type="domain" description="Peptidase M12B" evidence="4">
    <location>
        <begin position="210"/>
        <end position="402"/>
    </location>
</feature>
<dbReference type="RefSeq" id="WP_116724040.1">
    <property type="nucleotide sequence ID" value="NZ_QCZI01000003.1"/>
</dbReference>
<dbReference type="SUPFAM" id="SSF55486">
    <property type="entry name" value="Metalloproteases ('zincins'), catalytic domain"/>
    <property type="match status" value="1"/>
</dbReference>
<keyword evidence="7" id="KW-1185">Reference proteome</keyword>
<dbReference type="PROSITE" id="PS01180">
    <property type="entry name" value="CUB"/>
    <property type="match status" value="1"/>
</dbReference>
<dbReference type="NCBIfam" id="TIGR04183">
    <property type="entry name" value="Por_Secre_tail"/>
    <property type="match status" value="1"/>
</dbReference>
<dbReference type="InterPro" id="IPR013783">
    <property type="entry name" value="Ig-like_fold"/>
</dbReference>
<evidence type="ECO:0000259" key="3">
    <source>
        <dbReference type="PROSITE" id="PS01180"/>
    </source>
</evidence>
<feature type="domain" description="CUB" evidence="3">
    <location>
        <begin position="533"/>
        <end position="641"/>
    </location>
</feature>
<feature type="domain" description="Fibronectin type-III" evidence="5">
    <location>
        <begin position="445"/>
        <end position="531"/>
    </location>
</feature>
<dbReference type="InterPro" id="IPR003961">
    <property type="entry name" value="FN3_dom"/>
</dbReference>
<dbReference type="CDD" id="cd00063">
    <property type="entry name" value="FN3"/>
    <property type="match status" value="1"/>
</dbReference>
<evidence type="ECO:0000259" key="4">
    <source>
        <dbReference type="PROSITE" id="PS50215"/>
    </source>
</evidence>
<dbReference type="SUPFAM" id="SSF49265">
    <property type="entry name" value="Fibronectin type III"/>
    <property type="match status" value="1"/>
</dbReference>
<dbReference type="InterPro" id="IPR036116">
    <property type="entry name" value="FN3_sf"/>
</dbReference>